<organism evidence="16 17">
    <name type="scientific">Ogataea polymorpha</name>
    <dbReference type="NCBI Taxonomy" id="460523"/>
    <lineage>
        <taxon>Eukaryota</taxon>
        <taxon>Fungi</taxon>
        <taxon>Dikarya</taxon>
        <taxon>Ascomycota</taxon>
        <taxon>Saccharomycotina</taxon>
        <taxon>Pichiomycetes</taxon>
        <taxon>Pichiales</taxon>
        <taxon>Pichiaceae</taxon>
        <taxon>Ogataea</taxon>
    </lineage>
</organism>
<dbReference type="Pfam" id="PF00400">
    <property type="entry name" value="WD40"/>
    <property type="match status" value="1"/>
</dbReference>
<evidence type="ECO:0000256" key="4">
    <source>
        <dbReference type="ARBA" id="ARBA00022491"/>
    </source>
</evidence>
<keyword evidence="6 12" id="KW-0677">Repeat</keyword>
<evidence type="ECO:0000256" key="3">
    <source>
        <dbReference type="ARBA" id="ARBA00007306"/>
    </source>
</evidence>
<dbReference type="GO" id="GO:0006351">
    <property type="term" value="P:DNA-templated transcription"/>
    <property type="evidence" value="ECO:0007669"/>
    <property type="project" value="InterPro"/>
</dbReference>
<dbReference type="PROSITE" id="PS50294">
    <property type="entry name" value="WD_REPEATS_REGION"/>
    <property type="match status" value="3"/>
</dbReference>
<keyword evidence="17" id="KW-1185">Reference proteome</keyword>
<keyword evidence="8 12" id="KW-0805">Transcription regulation</keyword>
<dbReference type="Proteomes" id="UP000788993">
    <property type="component" value="Unassembled WGS sequence"/>
</dbReference>
<evidence type="ECO:0000256" key="5">
    <source>
        <dbReference type="ARBA" id="ARBA00022574"/>
    </source>
</evidence>
<dbReference type="InterPro" id="IPR019015">
    <property type="entry name" value="HIRA_B_motif"/>
</dbReference>
<comment type="similarity">
    <text evidence="3 12">Belongs to the WD repeat HIR1 family.</text>
</comment>
<reference evidence="16" key="1">
    <citation type="journal article" date="2021" name="Open Biol.">
        <title>Shared evolutionary footprints suggest mitochondrial oxidative damage underlies multiple complex I losses in fungi.</title>
        <authorList>
            <person name="Schikora-Tamarit M.A."/>
            <person name="Marcet-Houben M."/>
            <person name="Nosek J."/>
            <person name="Gabaldon T."/>
        </authorList>
    </citation>
    <scope>NUCLEOTIDE SEQUENCE</scope>
    <source>
        <strain evidence="16">NCAIM Y.01608</strain>
    </source>
</reference>
<keyword evidence="9 12" id="KW-0804">Transcription</keyword>
<evidence type="ECO:0000259" key="15">
    <source>
        <dbReference type="Pfam" id="PF24105"/>
    </source>
</evidence>
<comment type="subcellular location">
    <subcellularLocation>
        <location evidence="2 12">Nucleus</location>
    </subcellularLocation>
</comment>
<comment type="function">
    <text evidence="1 12">Required for replication-independent chromatin assembly and for the periodic repression of histone gene transcription during the cell cycle.</text>
</comment>
<comment type="caution">
    <text evidence="16">The sequence shown here is derived from an EMBL/GenBank/DDBJ whole genome shotgun (WGS) entry which is preliminary data.</text>
</comment>
<dbReference type="InterPro" id="IPR001680">
    <property type="entry name" value="WD40_rpt"/>
</dbReference>
<dbReference type="FunFam" id="2.130.10.10:FF:001073">
    <property type="entry name" value="Protein HIR"/>
    <property type="match status" value="1"/>
</dbReference>
<dbReference type="GO" id="GO:0006355">
    <property type="term" value="P:regulation of DNA-templated transcription"/>
    <property type="evidence" value="ECO:0007669"/>
    <property type="project" value="InterPro"/>
</dbReference>
<dbReference type="Pfam" id="PF07569">
    <property type="entry name" value="Hira"/>
    <property type="match status" value="1"/>
</dbReference>
<dbReference type="PANTHER" id="PTHR13831">
    <property type="entry name" value="MEMBER OF THE HIR1 FAMILY OF WD-REPEAT PROTEINS"/>
    <property type="match status" value="1"/>
</dbReference>
<dbReference type="GO" id="GO:0005634">
    <property type="term" value="C:nucleus"/>
    <property type="evidence" value="ECO:0007669"/>
    <property type="project" value="UniProtKB-SubCell"/>
</dbReference>
<evidence type="ECO:0000256" key="12">
    <source>
        <dbReference type="RuleBase" id="RU364014"/>
    </source>
</evidence>
<keyword evidence="10 12" id="KW-0539">Nucleus</keyword>
<dbReference type="AlphaFoldDB" id="A0A9P8PD63"/>
<evidence type="ECO:0000256" key="1">
    <source>
        <dbReference type="ARBA" id="ARBA00002677"/>
    </source>
</evidence>
<evidence type="ECO:0000256" key="7">
    <source>
        <dbReference type="ARBA" id="ARBA00022853"/>
    </source>
</evidence>
<keyword evidence="4 12" id="KW-0678">Repressor</keyword>
<dbReference type="PROSITE" id="PS50082">
    <property type="entry name" value="WD_REPEATS_2"/>
    <property type="match status" value="4"/>
</dbReference>
<dbReference type="InterPro" id="IPR015943">
    <property type="entry name" value="WD40/YVTN_repeat-like_dom_sf"/>
</dbReference>
<evidence type="ECO:0000256" key="10">
    <source>
        <dbReference type="ARBA" id="ARBA00023242"/>
    </source>
</evidence>
<gene>
    <name evidence="16" type="ORF">OGATHE_002901</name>
</gene>
<dbReference type="InterPro" id="IPR011494">
    <property type="entry name" value="HIRA-like_C"/>
</dbReference>
<feature type="region of interest" description="Disordered" evidence="13">
    <location>
        <begin position="612"/>
        <end position="637"/>
    </location>
</feature>
<dbReference type="InterPro" id="IPR055410">
    <property type="entry name" value="Beta-prop_CAF1B_HIR1"/>
</dbReference>
<keyword evidence="5 11" id="KW-0853">WD repeat</keyword>
<proteinExistence type="inferred from homology"/>
<accession>A0A9P8PD63</accession>
<dbReference type="Gene3D" id="2.130.10.10">
    <property type="entry name" value="YVTN repeat-like/Quinoprotein amine dehydrogenase"/>
    <property type="match status" value="3"/>
</dbReference>
<dbReference type="GO" id="GO:0006338">
    <property type="term" value="P:chromatin remodeling"/>
    <property type="evidence" value="ECO:0007669"/>
    <property type="project" value="InterPro"/>
</dbReference>
<evidence type="ECO:0000256" key="9">
    <source>
        <dbReference type="ARBA" id="ARBA00023163"/>
    </source>
</evidence>
<feature type="compositionally biased region" description="Polar residues" evidence="13">
    <location>
        <begin position="516"/>
        <end position="534"/>
    </location>
</feature>
<feature type="domain" description="CAF1B/HIR1 beta-propeller" evidence="15">
    <location>
        <begin position="94"/>
        <end position="406"/>
    </location>
</feature>
<evidence type="ECO:0000259" key="14">
    <source>
        <dbReference type="Pfam" id="PF07569"/>
    </source>
</evidence>
<name>A0A9P8PD63_9ASCO</name>
<feature type="repeat" description="WD" evidence="11">
    <location>
        <begin position="13"/>
        <end position="54"/>
    </location>
</feature>
<evidence type="ECO:0000256" key="11">
    <source>
        <dbReference type="PROSITE-ProRule" id="PRU00221"/>
    </source>
</evidence>
<dbReference type="InterPro" id="IPR031120">
    <property type="entry name" value="HIR1-like"/>
</dbReference>
<dbReference type="SUPFAM" id="SSF50978">
    <property type="entry name" value="WD40 repeat-like"/>
    <property type="match status" value="1"/>
</dbReference>
<evidence type="ECO:0000313" key="17">
    <source>
        <dbReference type="Proteomes" id="UP000788993"/>
    </source>
</evidence>
<dbReference type="EMBL" id="JAEUBD010000983">
    <property type="protein sequence ID" value="KAH3670088.1"/>
    <property type="molecule type" value="Genomic_DNA"/>
</dbReference>
<dbReference type="PANTHER" id="PTHR13831:SF0">
    <property type="entry name" value="PROTEIN HIRA"/>
    <property type="match status" value="1"/>
</dbReference>
<reference evidence="16" key="2">
    <citation type="submission" date="2021-01" db="EMBL/GenBank/DDBJ databases">
        <authorList>
            <person name="Schikora-Tamarit M.A."/>
        </authorList>
    </citation>
    <scope>NUCLEOTIDE SEQUENCE</scope>
    <source>
        <strain evidence="16">NCAIM Y.01608</strain>
    </source>
</reference>
<dbReference type="GO" id="GO:0000417">
    <property type="term" value="C:HIR complex"/>
    <property type="evidence" value="ECO:0007669"/>
    <property type="project" value="UniProtKB-ARBA"/>
</dbReference>
<feature type="repeat" description="WD" evidence="11">
    <location>
        <begin position="97"/>
        <end position="129"/>
    </location>
</feature>
<dbReference type="GO" id="GO:0031491">
    <property type="term" value="F:nucleosome binding"/>
    <property type="evidence" value="ECO:0007669"/>
    <property type="project" value="TreeGrafter"/>
</dbReference>
<evidence type="ECO:0000256" key="6">
    <source>
        <dbReference type="ARBA" id="ARBA00022737"/>
    </source>
</evidence>
<dbReference type="GO" id="GO:0000785">
    <property type="term" value="C:chromatin"/>
    <property type="evidence" value="ECO:0007669"/>
    <property type="project" value="TreeGrafter"/>
</dbReference>
<evidence type="ECO:0000256" key="13">
    <source>
        <dbReference type="SAM" id="MobiDB-lite"/>
    </source>
</evidence>
<feature type="repeat" description="WD" evidence="11">
    <location>
        <begin position="166"/>
        <end position="198"/>
    </location>
</feature>
<dbReference type="Pfam" id="PF09453">
    <property type="entry name" value="HIRA_B"/>
    <property type="match status" value="1"/>
</dbReference>
<evidence type="ECO:0000313" key="16">
    <source>
        <dbReference type="EMBL" id="KAH3670088.1"/>
    </source>
</evidence>
<protein>
    <recommendedName>
        <fullName evidence="12">Protein HIR</fullName>
    </recommendedName>
</protein>
<dbReference type="SMART" id="SM00320">
    <property type="entry name" value="WD40"/>
    <property type="match status" value="6"/>
</dbReference>
<keyword evidence="7 12" id="KW-0156">Chromatin regulator</keyword>
<dbReference type="InterPro" id="IPR036322">
    <property type="entry name" value="WD40_repeat_dom_sf"/>
</dbReference>
<evidence type="ECO:0000256" key="8">
    <source>
        <dbReference type="ARBA" id="ARBA00023015"/>
    </source>
</evidence>
<evidence type="ECO:0000256" key="2">
    <source>
        <dbReference type="ARBA" id="ARBA00004123"/>
    </source>
</evidence>
<feature type="domain" description="Protein HIRA-like C-terminal" evidence="14">
    <location>
        <begin position="760"/>
        <end position="870"/>
    </location>
</feature>
<feature type="repeat" description="WD" evidence="11">
    <location>
        <begin position="208"/>
        <end position="249"/>
    </location>
</feature>
<sequence>MHIFKFPWLTHTEEKRKYEVFSVSVSADGQRLASGGLDGKVRIWSVETLKKYKREVSQKEPENDLLEDGSSFDGGLEEPLANNVDFDPTVCRPLCSMGRHTGAVTCVRFSPTGRFLASGSDDKVILIWEKDEEKTRIMAQNMEHRLQFGTDLETADLEHWTVRKRLVAHDNDIQDMAWAPDASILVTVGLDRSIIVWSGVTFEKIKRFDIHQSHVKGVVFDPANKYFATCSDDRTLRIFRYHRTSPTEMSFTVESIIREPFRKTPLTTYYRRCSWSPDGQNIASPNAINGGLCSVAIIERGSWASDISLIGHDAPCEVCSFSPRLYDIQGSSQKDKEPEISTVLATAGQDRTLAIWNTGSATPLVVAADISMNTITDLAWDPNGEVLFLSSLDGSIMTVFFDEHELGSAIPIDQHDSVLNKYGADRDSMVFPESVEQLELEAKAEAILKTKTPSTKLDRLMEKMESMEPLGQTGMFAQPELSTQAAPQVNMLVPRSKKHPDKVMPTIKNKPVSSPAKPTSNTLTPSAQKVTVTKSGKKRVAPMLISGSQPAQNLPKPALMVKREPKHQSQLSKPAVKIPRLGLQTMVSSLRDNLVSETPIGDHDTENDIDHISEITHAPKRPISTRSSTAKRKREVETPQYLATSMVTPATIFTDMRAQPRVLLEFKGPDLANGVVMEIRNSGEDDGEEEVDYDDLEEFNSINKLSVFHAKEKLEQFQFFYNHKFTAACSSSFVDATQRQVEFWAVATETGVVFILSDFGRQLLPPFQLGNNLTHLLSNKQYILAVTSSGLFYSWDVEKRASILSAVSISPIINQFAEIDSKRFENSVKVASIVLNSKGWPIVTLSNDHVFMFNPDLESWVNVLDPWYLQSVPQTDIDPSGFKSRTYRILYKRLARNYKANSSLDGPTADVVNATFKSLTKLISESV</sequence>
<dbReference type="Pfam" id="PF24105">
    <property type="entry name" value="Beta-prop_CAF1B_HIR1"/>
    <property type="match status" value="1"/>
</dbReference>
<feature type="region of interest" description="Disordered" evidence="13">
    <location>
        <begin position="498"/>
        <end position="536"/>
    </location>
</feature>